<reference evidence="2 3" key="1">
    <citation type="submission" date="2016-10" db="EMBL/GenBank/DDBJ databases">
        <authorList>
            <person name="de Groot N.N."/>
        </authorList>
    </citation>
    <scope>NUCLEOTIDE SEQUENCE [LARGE SCALE GENOMIC DNA]</scope>
    <source>
        <strain evidence="2 3">CGMCC 1.10449</strain>
    </source>
</reference>
<organism evidence="2 3">
    <name type="scientific">Virgibacillus salinus</name>
    <dbReference type="NCBI Taxonomy" id="553311"/>
    <lineage>
        <taxon>Bacteria</taxon>
        <taxon>Bacillati</taxon>
        <taxon>Bacillota</taxon>
        <taxon>Bacilli</taxon>
        <taxon>Bacillales</taxon>
        <taxon>Bacillaceae</taxon>
        <taxon>Virgibacillus</taxon>
    </lineage>
</organism>
<evidence type="ECO:0000313" key="2">
    <source>
        <dbReference type="EMBL" id="SDQ26928.1"/>
    </source>
</evidence>
<proteinExistence type="predicted"/>
<gene>
    <name evidence="2" type="ORF">SAMN05216231_1240</name>
</gene>
<dbReference type="EMBL" id="FNKD01000001">
    <property type="protein sequence ID" value="SDQ26928.1"/>
    <property type="molecule type" value="Genomic_DNA"/>
</dbReference>
<protein>
    <submittedName>
        <fullName evidence="2">Uncharacterized protein</fullName>
    </submittedName>
</protein>
<keyword evidence="3" id="KW-1185">Reference proteome</keyword>
<dbReference type="Proteomes" id="UP000199444">
    <property type="component" value="Unassembled WGS sequence"/>
</dbReference>
<evidence type="ECO:0000313" key="3">
    <source>
        <dbReference type="Proteomes" id="UP000199444"/>
    </source>
</evidence>
<name>A0A1H0ZHI7_9BACI</name>
<feature type="region of interest" description="Disordered" evidence="1">
    <location>
        <begin position="1"/>
        <end position="28"/>
    </location>
</feature>
<evidence type="ECO:0000256" key="1">
    <source>
        <dbReference type="SAM" id="MobiDB-lite"/>
    </source>
</evidence>
<dbReference type="AlphaFoldDB" id="A0A1H0ZHI7"/>
<accession>A0A1H0ZHI7</accession>
<sequence length="67" mass="7789">MKMAKSQETGHIDQEEPEEDSNPKHVKQEKYAEEIVELEDGDSITVDFDAYGNRTFSNFFTTLEYLI</sequence>
<dbReference type="RefSeq" id="WP_092492047.1">
    <property type="nucleotide sequence ID" value="NZ_FNKD01000001.1"/>
</dbReference>